<dbReference type="Proteomes" id="UP000663281">
    <property type="component" value="Chromosome"/>
</dbReference>
<reference evidence="3 4" key="1">
    <citation type="submission" date="2021-03" db="EMBL/GenBank/DDBJ databases">
        <title>Novel species identification of genus Shewanella.</title>
        <authorList>
            <person name="Liu G."/>
            <person name="Zhang Q."/>
        </authorList>
    </citation>
    <scope>NUCLEOTIDE SEQUENCE [LARGE SCALE GENOMIC DNA]</scope>
    <source>
        <strain evidence="3 4">FJAT-53726</strain>
    </source>
</reference>
<dbReference type="PROSITE" id="PS50043">
    <property type="entry name" value="HTH_LUXR_2"/>
    <property type="match status" value="1"/>
</dbReference>
<dbReference type="GO" id="GO:0003677">
    <property type="term" value="F:DNA binding"/>
    <property type="evidence" value="ECO:0007669"/>
    <property type="project" value="UniProtKB-KW"/>
</dbReference>
<dbReference type="RefSeq" id="WP_207322006.1">
    <property type="nucleotide sequence ID" value="NZ_CP071501.1"/>
</dbReference>
<dbReference type="Gene3D" id="1.10.10.10">
    <property type="entry name" value="Winged helix-like DNA-binding domain superfamily/Winged helix DNA-binding domain"/>
    <property type="match status" value="1"/>
</dbReference>
<dbReference type="AlphaFoldDB" id="A0A974XLN0"/>
<dbReference type="Gene3D" id="3.40.50.2300">
    <property type="match status" value="1"/>
</dbReference>
<dbReference type="PRINTS" id="PR00038">
    <property type="entry name" value="HTHLUXR"/>
</dbReference>
<keyword evidence="1" id="KW-0238">DNA-binding</keyword>
<evidence type="ECO:0000313" key="4">
    <source>
        <dbReference type="Proteomes" id="UP000663281"/>
    </source>
</evidence>
<dbReference type="InterPro" id="IPR000792">
    <property type="entry name" value="Tscrpt_reg_LuxR_C"/>
</dbReference>
<dbReference type="InterPro" id="IPR036388">
    <property type="entry name" value="WH-like_DNA-bd_sf"/>
</dbReference>
<name>A0A974XLN0_9GAMM</name>
<dbReference type="PROSITE" id="PS00622">
    <property type="entry name" value="HTH_LUXR_1"/>
    <property type="match status" value="1"/>
</dbReference>
<evidence type="ECO:0000259" key="2">
    <source>
        <dbReference type="PROSITE" id="PS50043"/>
    </source>
</evidence>
<evidence type="ECO:0000313" key="3">
    <source>
        <dbReference type="EMBL" id="QSX30670.1"/>
    </source>
</evidence>
<dbReference type="SUPFAM" id="SSF46894">
    <property type="entry name" value="C-terminal effector domain of the bipartite response regulators"/>
    <property type="match status" value="1"/>
</dbReference>
<proteinExistence type="predicted"/>
<dbReference type="PANTHER" id="PTHR43214">
    <property type="entry name" value="TWO-COMPONENT RESPONSE REGULATOR"/>
    <property type="match status" value="1"/>
</dbReference>
<feature type="domain" description="HTH luxR-type" evidence="2">
    <location>
        <begin position="149"/>
        <end position="214"/>
    </location>
</feature>
<evidence type="ECO:0000256" key="1">
    <source>
        <dbReference type="ARBA" id="ARBA00023125"/>
    </source>
</evidence>
<protein>
    <submittedName>
        <fullName evidence="3">Response regulator transcription factor</fullName>
    </submittedName>
</protein>
<dbReference type="GO" id="GO:0006355">
    <property type="term" value="P:regulation of DNA-templated transcription"/>
    <property type="evidence" value="ECO:0007669"/>
    <property type="project" value="InterPro"/>
</dbReference>
<dbReference type="CDD" id="cd06170">
    <property type="entry name" value="LuxR_C_like"/>
    <property type="match status" value="1"/>
</dbReference>
<dbReference type="PANTHER" id="PTHR43214:SF38">
    <property type="entry name" value="NITRATE_NITRITE RESPONSE REGULATOR PROTEIN NARL"/>
    <property type="match status" value="1"/>
</dbReference>
<sequence length="219" mass="24694">MSNINELIFVHQVAAPCHLAMLAESIGLKTRVVRHAAELEPSGNPNAFYLIAQKGSALDNQGIPLLASRLVQHVPVALYHVDRSALEPEAALLMGIRGLLYADQRLDLMLTGLRKMVADELWFERPLISKVFRQLVKKLDSRESQTHDSLAALQSLTNRERTIIQLVSSGARNREIADNLCISEHTVKAHISSIFKKTESRNRVELLRWAQNHQQYFSL</sequence>
<gene>
    <name evidence="3" type="ORF">JYB88_03130</name>
</gene>
<dbReference type="InterPro" id="IPR016032">
    <property type="entry name" value="Sig_transdc_resp-reg_C-effctor"/>
</dbReference>
<organism evidence="3 4">
    <name type="scientific">Shewanella cyperi</name>
    <dbReference type="NCBI Taxonomy" id="2814292"/>
    <lineage>
        <taxon>Bacteria</taxon>
        <taxon>Pseudomonadati</taxon>
        <taxon>Pseudomonadota</taxon>
        <taxon>Gammaproteobacteria</taxon>
        <taxon>Alteromonadales</taxon>
        <taxon>Shewanellaceae</taxon>
        <taxon>Shewanella</taxon>
    </lineage>
</organism>
<dbReference type="KEGG" id="scyp:JYB88_03130"/>
<dbReference type="InterPro" id="IPR039420">
    <property type="entry name" value="WalR-like"/>
</dbReference>
<accession>A0A974XLN0</accession>
<dbReference type="SMART" id="SM00421">
    <property type="entry name" value="HTH_LUXR"/>
    <property type="match status" value="1"/>
</dbReference>
<keyword evidence="4" id="KW-1185">Reference proteome</keyword>
<dbReference type="Pfam" id="PF00196">
    <property type="entry name" value="GerE"/>
    <property type="match status" value="1"/>
</dbReference>
<dbReference type="EMBL" id="CP071504">
    <property type="protein sequence ID" value="QSX30670.1"/>
    <property type="molecule type" value="Genomic_DNA"/>
</dbReference>